<dbReference type="InterPro" id="IPR040680">
    <property type="entry name" value="DUF5643"/>
</dbReference>
<evidence type="ECO:0000313" key="5">
    <source>
        <dbReference type="Proteomes" id="UP000596929"/>
    </source>
</evidence>
<keyword evidence="1" id="KW-0472">Membrane</keyword>
<dbReference type="Pfam" id="PF18705">
    <property type="entry name" value="DUF5643"/>
    <property type="match status" value="1"/>
</dbReference>
<protein>
    <submittedName>
        <fullName evidence="4">DUF4179 domain-containing protein</fullName>
    </submittedName>
</protein>
<evidence type="ECO:0000259" key="3">
    <source>
        <dbReference type="Pfam" id="PF18705"/>
    </source>
</evidence>
<keyword evidence="1" id="KW-1133">Transmembrane helix</keyword>
<dbReference type="Pfam" id="PF13786">
    <property type="entry name" value="DUF4179"/>
    <property type="match status" value="1"/>
</dbReference>
<proteinExistence type="predicted"/>
<keyword evidence="5" id="KW-1185">Reference proteome</keyword>
<name>A0ABR7DE05_9CLOT</name>
<dbReference type="Gene3D" id="2.60.40.1640">
    <property type="entry name" value="Conserved domain protein"/>
    <property type="match status" value="1"/>
</dbReference>
<sequence length="368" mass="41331">MNDIYEMINDIEIDESEFIEMEVDEVEVKRVKNSLRKNIKKSNKSRGKWIATASIASTVIITLGISFPTYAKQIPIIGNIFEALEDSIYKNYKENANEINVTKESNGISITINDAIFDGTNITLTYTIESDKDLGETIRLWDWFKIKGYEHSGNTTSSSFIKIADNTYIGQENINIFDLAQNPRENIEFTLDIKGIINNDDMSEIKGKWKFDISLEAIKGETVVVNKSVENEGVTATIDRLTLNPMSTFIAFSQGVSKDVRQKYDGIMMELEVKDDLGNIYLSDAHGSTGDTDFNLSSSITIEKVKEGASHLIITPKVILKDLGEVRYVEQESKDGKTGETHMGLAETRDCEGFKEIILDDIVVDLNK</sequence>
<comment type="caution">
    <text evidence="4">The sequence shown here is derived from an EMBL/GenBank/DDBJ whole genome shotgun (WGS) entry which is preliminary data.</text>
</comment>
<dbReference type="Gene3D" id="2.60.40.1630">
    <property type="entry name" value="bacillus anthracis domain"/>
    <property type="match status" value="1"/>
</dbReference>
<accession>A0ABR7DE05</accession>
<dbReference type="EMBL" id="JACOOO010000025">
    <property type="protein sequence ID" value="MBC5629593.1"/>
    <property type="molecule type" value="Genomic_DNA"/>
</dbReference>
<gene>
    <name evidence="4" type="ORF">H8S20_11900</name>
</gene>
<feature type="domain" description="DUF4179" evidence="2">
    <location>
        <begin position="42"/>
        <end position="130"/>
    </location>
</feature>
<feature type="domain" description="DUF5643" evidence="3">
    <location>
        <begin position="221"/>
        <end position="330"/>
    </location>
</feature>
<dbReference type="InterPro" id="IPR025436">
    <property type="entry name" value="DUF4179"/>
</dbReference>
<reference evidence="4 5" key="1">
    <citation type="submission" date="2020-08" db="EMBL/GenBank/DDBJ databases">
        <title>Genome public.</title>
        <authorList>
            <person name="Liu C."/>
            <person name="Sun Q."/>
        </authorList>
    </citation>
    <scope>NUCLEOTIDE SEQUENCE [LARGE SCALE GENOMIC DNA]</scope>
    <source>
        <strain evidence="4 5">NSJ-6</strain>
    </source>
</reference>
<keyword evidence="1" id="KW-0812">Transmembrane</keyword>
<evidence type="ECO:0000256" key="1">
    <source>
        <dbReference type="SAM" id="Phobius"/>
    </source>
</evidence>
<dbReference type="RefSeq" id="WP_186860260.1">
    <property type="nucleotide sequence ID" value="NZ_JACOOO010000025.1"/>
</dbReference>
<evidence type="ECO:0000259" key="2">
    <source>
        <dbReference type="Pfam" id="PF13786"/>
    </source>
</evidence>
<evidence type="ECO:0000313" key="4">
    <source>
        <dbReference type="EMBL" id="MBC5629593.1"/>
    </source>
</evidence>
<feature type="transmembrane region" description="Helical" evidence="1">
    <location>
        <begin position="49"/>
        <end position="71"/>
    </location>
</feature>
<dbReference type="Proteomes" id="UP000596929">
    <property type="component" value="Unassembled WGS sequence"/>
</dbReference>
<organism evidence="4 5">
    <name type="scientific">Clostridium hominis</name>
    <dbReference type="NCBI Taxonomy" id="2763036"/>
    <lineage>
        <taxon>Bacteria</taxon>
        <taxon>Bacillati</taxon>
        <taxon>Bacillota</taxon>
        <taxon>Clostridia</taxon>
        <taxon>Eubacteriales</taxon>
        <taxon>Clostridiaceae</taxon>
        <taxon>Clostridium</taxon>
    </lineage>
</organism>